<dbReference type="Proteomes" id="UP001249851">
    <property type="component" value="Unassembled WGS sequence"/>
</dbReference>
<name>A0AAD9V3B4_ACRCE</name>
<comment type="caution">
    <text evidence="1">The sequence shown here is derived from an EMBL/GenBank/DDBJ whole genome shotgun (WGS) entry which is preliminary data.</text>
</comment>
<protein>
    <submittedName>
        <fullName evidence="1">Uncharacterized protein</fullName>
    </submittedName>
</protein>
<organism evidence="1 2">
    <name type="scientific">Acropora cervicornis</name>
    <name type="common">Staghorn coral</name>
    <dbReference type="NCBI Taxonomy" id="6130"/>
    <lineage>
        <taxon>Eukaryota</taxon>
        <taxon>Metazoa</taxon>
        <taxon>Cnidaria</taxon>
        <taxon>Anthozoa</taxon>
        <taxon>Hexacorallia</taxon>
        <taxon>Scleractinia</taxon>
        <taxon>Astrocoeniina</taxon>
        <taxon>Acroporidae</taxon>
        <taxon>Acropora</taxon>
    </lineage>
</organism>
<evidence type="ECO:0000313" key="2">
    <source>
        <dbReference type="Proteomes" id="UP001249851"/>
    </source>
</evidence>
<accession>A0AAD9V3B4</accession>
<keyword evidence="2" id="KW-1185">Reference proteome</keyword>
<proteinExistence type="predicted"/>
<dbReference type="EMBL" id="JARQWQ010000039">
    <property type="protein sequence ID" value="KAK2559729.1"/>
    <property type="molecule type" value="Genomic_DNA"/>
</dbReference>
<dbReference type="AlphaFoldDB" id="A0AAD9V3B4"/>
<reference evidence="1" key="1">
    <citation type="journal article" date="2023" name="G3 (Bethesda)">
        <title>Whole genome assembly and annotation of the endangered Caribbean coral Acropora cervicornis.</title>
        <authorList>
            <person name="Selwyn J.D."/>
            <person name="Vollmer S.V."/>
        </authorList>
    </citation>
    <scope>NUCLEOTIDE SEQUENCE</scope>
    <source>
        <strain evidence="1">K2</strain>
    </source>
</reference>
<gene>
    <name evidence="1" type="ORF">P5673_017820</name>
</gene>
<sequence length="69" mass="7629">MDSGVDPHCRQPSKVVLRALQVQAESEAEKKLAEILKKSFTASQIAVRDISASFKTYIDQKATCYGFPP</sequence>
<evidence type="ECO:0000313" key="1">
    <source>
        <dbReference type="EMBL" id="KAK2559729.1"/>
    </source>
</evidence>
<reference evidence="1" key="2">
    <citation type="journal article" date="2023" name="Science">
        <title>Genomic signatures of disease resistance in endangered staghorn corals.</title>
        <authorList>
            <person name="Vollmer S.V."/>
            <person name="Selwyn J.D."/>
            <person name="Despard B.A."/>
            <person name="Roesel C.L."/>
        </authorList>
    </citation>
    <scope>NUCLEOTIDE SEQUENCE</scope>
    <source>
        <strain evidence="1">K2</strain>
    </source>
</reference>